<proteinExistence type="predicted"/>
<name>A0A0E9WCU6_ANGAN</name>
<dbReference type="AlphaFoldDB" id="A0A0E9WCU6"/>
<protein>
    <submittedName>
        <fullName evidence="1">Uncharacterized protein</fullName>
    </submittedName>
</protein>
<accession>A0A0E9WCU6</accession>
<evidence type="ECO:0000313" key="1">
    <source>
        <dbReference type="EMBL" id="JAH88187.1"/>
    </source>
</evidence>
<organism evidence="1">
    <name type="scientific">Anguilla anguilla</name>
    <name type="common">European freshwater eel</name>
    <name type="synonym">Muraena anguilla</name>
    <dbReference type="NCBI Taxonomy" id="7936"/>
    <lineage>
        <taxon>Eukaryota</taxon>
        <taxon>Metazoa</taxon>
        <taxon>Chordata</taxon>
        <taxon>Craniata</taxon>
        <taxon>Vertebrata</taxon>
        <taxon>Euteleostomi</taxon>
        <taxon>Actinopterygii</taxon>
        <taxon>Neopterygii</taxon>
        <taxon>Teleostei</taxon>
        <taxon>Anguilliformes</taxon>
        <taxon>Anguillidae</taxon>
        <taxon>Anguilla</taxon>
    </lineage>
</organism>
<reference evidence="1" key="2">
    <citation type="journal article" date="2015" name="Fish Shellfish Immunol.">
        <title>Early steps in the European eel (Anguilla anguilla)-Vibrio vulnificus interaction in the gills: Role of the RtxA13 toxin.</title>
        <authorList>
            <person name="Callol A."/>
            <person name="Pajuelo D."/>
            <person name="Ebbesson L."/>
            <person name="Teles M."/>
            <person name="MacKenzie S."/>
            <person name="Amaro C."/>
        </authorList>
    </citation>
    <scope>NUCLEOTIDE SEQUENCE</scope>
</reference>
<dbReference type="EMBL" id="GBXM01020390">
    <property type="protein sequence ID" value="JAH88187.1"/>
    <property type="molecule type" value="Transcribed_RNA"/>
</dbReference>
<reference evidence="1" key="1">
    <citation type="submission" date="2014-11" db="EMBL/GenBank/DDBJ databases">
        <authorList>
            <person name="Amaro Gonzalez C."/>
        </authorList>
    </citation>
    <scope>NUCLEOTIDE SEQUENCE</scope>
</reference>
<sequence>MTNCLAFTQQIWWRGGVKMVTQRQFVCHICPIPLPSLLNAIPASLWCLVSQHLRPSYPLELCWTTLRLVHTAHNLTSYSISTA</sequence>